<evidence type="ECO:0000256" key="1">
    <source>
        <dbReference type="ARBA" id="ARBA00004604"/>
    </source>
</evidence>
<evidence type="ECO:0000313" key="8">
    <source>
        <dbReference type="EMBL" id="JAV77370.1"/>
    </source>
</evidence>
<evidence type="ECO:0000256" key="2">
    <source>
        <dbReference type="ARBA" id="ARBA00007175"/>
    </source>
</evidence>
<feature type="coiled-coil region" evidence="6">
    <location>
        <begin position="35"/>
        <end position="70"/>
    </location>
</feature>
<comment type="similarity">
    <text evidence="2">Belongs to the RRP17 family.</text>
</comment>
<evidence type="ECO:0000256" key="7">
    <source>
        <dbReference type="SAM" id="MobiDB-lite"/>
    </source>
</evidence>
<organism evidence="8">
    <name type="scientific">Photinus pyralis</name>
    <name type="common">Common eastern firefly</name>
    <name type="synonym">Lampyris pyralis</name>
    <dbReference type="NCBI Taxonomy" id="7054"/>
    <lineage>
        <taxon>Eukaryota</taxon>
        <taxon>Metazoa</taxon>
        <taxon>Ecdysozoa</taxon>
        <taxon>Arthropoda</taxon>
        <taxon>Hexapoda</taxon>
        <taxon>Insecta</taxon>
        <taxon>Pterygota</taxon>
        <taxon>Neoptera</taxon>
        <taxon>Endopterygota</taxon>
        <taxon>Coleoptera</taxon>
        <taxon>Polyphaga</taxon>
        <taxon>Elateriformia</taxon>
        <taxon>Elateroidea</taxon>
        <taxon>Lampyridae</taxon>
        <taxon>Lampyrinae</taxon>
        <taxon>Photinus</taxon>
    </lineage>
</organism>
<dbReference type="EMBL" id="GEZM01046273">
    <property type="protein sequence ID" value="JAV77370.1"/>
    <property type="molecule type" value="Transcribed_RNA"/>
</dbReference>
<dbReference type="AlphaFoldDB" id="A0A1Y1LYC9"/>
<keyword evidence="5" id="KW-0539">Nucleus</keyword>
<dbReference type="PANTHER" id="PTHR14577">
    <property type="entry name" value="NUCLEOLAR PROTEIN 12"/>
    <property type="match status" value="1"/>
</dbReference>
<evidence type="ECO:0000256" key="6">
    <source>
        <dbReference type="SAM" id="Coils"/>
    </source>
</evidence>
<dbReference type="GO" id="GO:0005730">
    <property type="term" value="C:nucleolus"/>
    <property type="evidence" value="ECO:0007669"/>
    <property type="project" value="UniProtKB-SubCell"/>
</dbReference>
<feature type="compositionally biased region" description="Acidic residues" evidence="7">
    <location>
        <begin position="122"/>
        <end position="132"/>
    </location>
</feature>
<sequence length="217" mass="25741">MYPKPKSRNTKVKKKNKVHLIFDETKRREFLTGFHKRKLERKKKAKEKFEKQLKEEKKRLKAEARESYKKLVKSYAPIPEVEDLFAKEYDDSEVNVKITEISANELTKTNDWIGANQPTYESDQEEADSDAVDDDQELLPGMELDLKPSKRESRDEAVEILSKKDIKKILKKKATKNVQKSKTFQKKGRMEQQKQKHETALRKRQNLKHKKKKRVNK</sequence>
<feature type="compositionally biased region" description="Polar residues" evidence="7">
    <location>
        <begin position="109"/>
        <end position="121"/>
    </location>
</feature>
<proteinExistence type="inferred from homology"/>
<feature type="compositionally biased region" description="Basic and acidic residues" evidence="7">
    <location>
        <begin position="188"/>
        <end position="201"/>
    </location>
</feature>
<dbReference type="Pfam" id="PF09805">
    <property type="entry name" value="Nop25"/>
    <property type="match status" value="1"/>
</dbReference>
<feature type="region of interest" description="Disordered" evidence="7">
    <location>
        <begin position="172"/>
        <end position="217"/>
    </location>
</feature>
<feature type="region of interest" description="Disordered" evidence="7">
    <location>
        <begin position="109"/>
        <end position="132"/>
    </location>
</feature>
<dbReference type="EMBL" id="GEZM01046274">
    <property type="protein sequence ID" value="JAV77369.1"/>
    <property type="molecule type" value="Transcribed_RNA"/>
</dbReference>
<accession>A0A1Y1LYC9</accession>
<feature type="compositionally biased region" description="Basic residues" evidence="7">
    <location>
        <begin position="202"/>
        <end position="217"/>
    </location>
</feature>
<name>A0A1Y1LYC9_PHOPY</name>
<evidence type="ECO:0000256" key="3">
    <source>
        <dbReference type="ARBA" id="ARBA00015520"/>
    </source>
</evidence>
<evidence type="ECO:0000256" key="4">
    <source>
        <dbReference type="ARBA" id="ARBA00023054"/>
    </source>
</evidence>
<protein>
    <recommendedName>
        <fullName evidence="3">Nucleolar protein 12</fullName>
    </recommendedName>
</protein>
<comment type="subcellular location">
    <subcellularLocation>
        <location evidence="1">Nucleus</location>
        <location evidence="1">Nucleolus</location>
    </subcellularLocation>
</comment>
<dbReference type="GO" id="GO:0019843">
    <property type="term" value="F:rRNA binding"/>
    <property type="evidence" value="ECO:0007669"/>
    <property type="project" value="TreeGrafter"/>
</dbReference>
<evidence type="ECO:0000256" key="5">
    <source>
        <dbReference type="ARBA" id="ARBA00023242"/>
    </source>
</evidence>
<dbReference type="InterPro" id="IPR019186">
    <property type="entry name" value="Nucleolar_protein_12"/>
</dbReference>
<dbReference type="PANTHER" id="PTHR14577:SF0">
    <property type="entry name" value="NUCLEOLAR PROTEIN 12"/>
    <property type="match status" value="1"/>
</dbReference>
<keyword evidence="4 6" id="KW-0175">Coiled coil</keyword>
<reference evidence="8" key="1">
    <citation type="journal article" date="2016" name="Sci. Rep.">
        <title>Molecular characterization of firefly nuptial gifts: a multi-omics approach sheds light on postcopulatory sexual selection.</title>
        <authorList>
            <person name="Al-Wathiqui N."/>
            <person name="Fallon T.R."/>
            <person name="South A."/>
            <person name="Weng J.K."/>
            <person name="Lewis S.M."/>
        </authorList>
    </citation>
    <scope>NUCLEOTIDE SEQUENCE</scope>
</reference>